<reference evidence="1 2" key="1">
    <citation type="submission" date="2019-04" db="EMBL/GenBank/DDBJ databases">
        <title>Pedobacter sp. AR-3-17 sp. nov., isolated from Arctic soil.</title>
        <authorList>
            <person name="Dahal R.H."/>
            <person name="Kim D.-U."/>
        </authorList>
    </citation>
    <scope>NUCLEOTIDE SEQUENCE [LARGE SCALE GENOMIC DNA]</scope>
    <source>
        <strain evidence="1 2">AR-3-17</strain>
    </source>
</reference>
<sequence length="127" mass="14857">MQEYNLYEYAVIRVVPRVEREEFLNIGVVLYCAKKKYLQAKFIVDEDKLAMFFAGLDIEDLKKHLYVFDCICRGENCNSPIAKLDLPSRFRWLTATRSTILQCSKVHPGYCLEPDITIEKIIDEMVL</sequence>
<protein>
    <submittedName>
        <fullName evidence="1">DUF3037 domain-containing protein</fullName>
    </submittedName>
</protein>
<comment type="caution">
    <text evidence="1">The sequence shown here is derived from an EMBL/GenBank/DDBJ whole genome shotgun (WGS) entry which is preliminary data.</text>
</comment>
<gene>
    <name evidence="1" type="ORF">FA046_15000</name>
</gene>
<evidence type="ECO:0000313" key="1">
    <source>
        <dbReference type="EMBL" id="TKB95979.1"/>
    </source>
</evidence>
<dbReference type="InterPro" id="IPR021398">
    <property type="entry name" value="DUF3037"/>
</dbReference>
<dbReference type="OrthoDB" id="9803207at2"/>
<accession>A0A4U1BTQ5</accession>
<dbReference type="Pfam" id="PF11236">
    <property type="entry name" value="DUF3037"/>
    <property type="match status" value="1"/>
</dbReference>
<dbReference type="Proteomes" id="UP000308181">
    <property type="component" value="Unassembled WGS sequence"/>
</dbReference>
<evidence type="ECO:0000313" key="2">
    <source>
        <dbReference type="Proteomes" id="UP000308181"/>
    </source>
</evidence>
<name>A0A4U1BTQ5_9SPHI</name>
<proteinExistence type="predicted"/>
<organism evidence="1 2">
    <name type="scientific">Pedobacter cryophilus</name>
    <dbReference type="NCBI Taxonomy" id="2571271"/>
    <lineage>
        <taxon>Bacteria</taxon>
        <taxon>Pseudomonadati</taxon>
        <taxon>Bacteroidota</taxon>
        <taxon>Sphingobacteriia</taxon>
        <taxon>Sphingobacteriales</taxon>
        <taxon>Sphingobacteriaceae</taxon>
        <taxon>Pedobacter</taxon>
    </lineage>
</organism>
<dbReference type="EMBL" id="SWBP01000006">
    <property type="protein sequence ID" value="TKB95979.1"/>
    <property type="molecule type" value="Genomic_DNA"/>
</dbReference>
<dbReference type="RefSeq" id="WP_136827354.1">
    <property type="nucleotide sequence ID" value="NZ_SWBP01000006.1"/>
</dbReference>
<keyword evidence="2" id="KW-1185">Reference proteome</keyword>
<dbReference type="AlphaFoldDB" id="A0A4U1BTQ5"/>